<name>A0ABU3N4S8_9SPHN</name>
<protein>
    <submittedName>
        <fullName evidence="3">Uncharacterized protein</fullName>
    </submittedName>
</protein>
<keyword evidence="2" id="KW-0732">Signal</keyword>
<proteinExistence type="predicted"/>
<accession>A0ABU3N4S8</accession>
<evidence type="ECO:0000313" key="3">
    <source>
        <dbReference type="EMBL" id="MDT8758777.1"/>
    </source>
</evidence>
<sequence length="278" mass="30186">MISMKRKAAGRGRLAATTAPLLMAIWGAHAQAQQAPADPDFEAALRSTQPSRRAADDDFEKGLARTVPQAAPASRSGTRGASGGRRPIAPAGALPAHWRGRTTINAQLWRQAEEEAEQGLLDPHAFVQFMFGKLPLPPGATPIRCRKSIARIWFTLGKDVPSAEYANLLAMHEKNGGKSVFGQPSFIMGHLPLAEKATASMRAELGRYFASIGYRRIPDSSRAGRDVYQPVNGDPDRSFQIGIYSDAYMEQQICNSYAPGVKLPTGPIMELRVPRPPN</sequence>
<evidence type="ECO:0000256" key="1">
    <source>
        <dbReference type="SAM" id="MobiDB-lite"/>
    </source>
</evidence>
<gene>
    <name evidence="3" type="ORF">MZO42_08705</name>
</gene>
<evidence type="ECO:0000256" key="2">
    <source>
        <dbReference type="SAM" id="SignalP"/>
    </source>
</evidence>
<reference evidence="3" key="1">
    <citation type="submission" date="2022-04" db="EMBL/GenBank/DDBJ databases">
        <title>Tomato heritable bacteria conferring resistance against bacterial wilt.</title>
        <authorList>
            <person name="Yin J."/>
        </authorList>
    </citation>
    <scope>NUCLEOTIDE SEQUENCE</scope>
    <source>
        <strain evidence="3">Cra20</strain>
    </source>
</reference>
<dbReference type="EMBL" id="JALMLT010000002">
    <property type="protein sequence ID" value="MDT8758777.1"/>
    <property type="molecule type" value="Genomic_DNA"/>
</dbReference>
<feature type="region of interest" description="Disordered" evidence="1">
    <location>
        <begin position="64"/>
        <end position="92"/>
    </location>
</feature>
<organism evidence="3">
    <name type="scientific">Sphingomonas psychrotolerans</name>
    <dbReference type="NCBI Taxonomy" id="1327635"/>
    <lineage>
        <taxon>Bacteria</taxon>
        <taxon>Pseudomonadati</taxon>
        <taxon>Pseudomonadota</taxon>
        <taxon>Alphaproteobacteria</taxon>
        <taxon>Sphingomonadales</taxon>
        <taxon>Sphingomonadaceae</taxon>
        <taxon>Sphingomonas</taxon>
    </lineage>
</organism>
<comment type="caution">
    <text evidence="3">The sequence shown here is derived from an EMBL/GenBank/DDBJ whole genome shotgun (WGS) entry which is preliminary data.</text>
</comment>
<feature type="compositionally biased region" description="Low complexity" evidence="1">
    <location>
        <begin position="70"/>
        <end position="87"/>
    </location>
</feature>
<feature type="chain" id="PRO_5045489569" evidence="2">
    <location>
        <begin position="31"/>
        <end position="278"/>
    </location>
</feature>
<feature type="signal peptide" evidence="2">
    <location>
        <begin position="1"/>
        <end position="30"/>
    </location>
</feature>